<evidence type="ECO:0000313" key="6">
    <source>
        <dbReference type="Proteomes" id="UP000664698"/>
    </source>
</evidence>
<comment type="caution">
    <text evidence="5">The sequence shown here is derived from an EMBL/GenBank/DDBJ whole genome shotgun (WGS) entry which is preliminary data.</text>
</comment>
<dbReference type="Pfam" id="PF20240">
    <property type="entry name" value="DUF6597"/>
    <property type="match status" value="1"/>
</dbReference>
<accession>A0ABS3BXL3</accession>
<protein>
    <submittedName>
        <fullName evidence="5">Helix-turn-helix domain-containing protein</fullName>
    </submittedName>
</protein>
<evidence type="ECO:0000259" key="4">
    <source>
        <dbReference type="PROSITE" id="PS01124"/>
    </source>
</evidence>
<evidence type="ECO:0000256" key="3">
    <source>
        <dbReference type="ARBA" id="ARBA00023163"/>
    </source>
</evidence>
<dbReference type="Proteomes" id="UP000664698">
    <property type="component" value="Unassembled WGS sequence"/>
</dbReference>
<dbReference type="InterPro" id="IPR009057">
    <property type="entry name" value="Homeodomain-like_sf"/>
</dbReference>
<evidence type="ECO:0000313" key="5">
    <source>
        <dbReference type="EMBL" id="MBN7803554.1"/>
    </source>
</evidence>
<gene>
    <name evidence="5" type="ORF">J0A67_21980</name>
</gene>
<evidence type="ECO:0000256" key="1">
    <source>
        <dbReference type="ARBA" id="ARBA00023015"/>
    </source>
</evidence>
<keyword evidence="6" id="KW-1185">Reference proteome</keyword>
<dbReference type="InterPro" id="IPR046532">
    <property type="entry name" value="DUF6597"/>
</dbReference>
<dbReference type="SMART" id="SM00342">
    <property type="entry name" value="HTH_ARAC"/>
    <property type="match status" value="1"/>
</dbReference>
<dbReference type="PROSITE" id="PS01124">
    <property type="entry name" value="HTH_ARAC_FAMILY_2"/>
    <property type="match status" value="1"/>
</dbReference>
<dbReference type="RefSeq" id="WP_206571556.1">
    <property type="nucleotide sequence ID" value="NZ_JAFKCW010000007.1"/>
</dbReference>
<feature type="domain" description="HTH araC/xylS-type" evidence="4">
    <location>
        <begin position="156"/>
        <end position="255"/>
    </location>
</feature>
<organism evidence="5 6">
    <name type="scientific">Algoriphagus aestuariicola</name>
    <dbReference type="NCBI Taxonomy" id="1852016"/>
    <lineage>
        <taxon>Bacteria</taxon>
        <taxon>Pseudomonadati</taxon>
        <taxon>Bacteroidota</taxon>
        <taxon>Cytophagia</taxon>
        <taxon>Cytophagales</taxon>
        <taxon>Cyclobacteriaceae</taxon>
        <taxon>Algoriphagus</taxon>
    </lineage>
</organism>
<dbReference type="Gene3D" id="1.10.10.60">
    <property type="entry name" value="Homeodomain-like"/>
    <property type="match status" value="1"/>
</dbReference>
<keyword evidence="3" id="KW-0804">Transcription</keyword>
<proteinExistence type="predicted"/>
<dbReference type="Pfam" id="PF12833">
    <property type="entry name" value="HTH_18"/>
    <property type="match status" value="1"/>
</dbReference>
<dbReference type="SUPFAM" id="SSF46689">
    <property type="entry name" value="Homeodomain-like"/>
    <property type="match status" value="1"/>
</dbReference>
<evidence type="ECO:0000256" key="2">
    <source>
        <dbReference type="ARBA" id="ARBA00023125"/>
    </source>
</evidence>
<dbReference type="PANTHER" id="PTHR43280:SF2">
    <property type="entry name" value="HTH-TYPE TRANSCRIPTIONAL REGULATOR EXSA"/>
    <property type="match status" value="1"/>
</dbReference>
<reference evidence="5 6" key="1">
    <citation type="submission" date="2021-03" db="EMBL/GenBank/DDBJ databases">
        <title>novel species isolated from a fishpond in China.</title>
        <authorList>
            <person name="Lu H."/>
            <person name="Cai Z."/>
        </authorList>
    </citation>
    <scope>NUCLEOTIDE SEQUENCE [LARGE SCALE GENOMIC DNA]</scope>
    <source>
        <strain evidence="5 6">JCM 31546</strain>
    </source>
</reference>
<keyword evidence="2" id="KW-0238">DNA-binding</keyword>
<name>A0ABS3BXL3_9BACT</name>
<dbReference type="EMBL" id="JAFKCW010000007">
    <property type="protein sequence ID" value="MBN7803554.1"/>
    <property type="molecule type" value="Genomic_DNA"/>
</dbReference>
<keyword evidence="1" id="KW-0805">Transcription regulation</keyword>
<dbReference type="InterPro" id="IPR018060">
    <property type="entry name" value="HTH_AraC"/>
</dbReference>
<sequence length="265" mass="29836">MTFNSHIPLTSSHLSDSICMVWEVQGQSNLRETILPKGVIELIFNLGDGIAGTLPGDKNIQAPPCFIQGIATQVIRTRYAGQHHLFGVQLKPSMLRNIFGFEGAEFKNNLVDLTLIKASFLSLWHQLMEAGSFEKRIQVIEAEFPLVKKTDCIRTKKMCSLFFSNGVEGFESVEAFASAINYSPRQVNRKAHSLFGISGEELITYKKYLQSVNLIHSGRHTLSEVAYESGFFDQAHFCKKFRMFSGITAREYISLKSQAPFHIFS</sequence>
<dbReference type="PANTHER" id="PTHR43280">
    <property type="entry name" value="ARAC-FAMILY TRANSCRIPTIONAL REGULATOR"/>
    <property type="match status" value="1"/>
</dbReference>